<dbReference type="PANTHER" id="PTHR43649">
    <property type="entry name" value="ARABINOSE-BINDING PROTEIN-RELATED"/>
    <property type="match status" value="1"/>
</dbReference>
<sequence length="438" mass="47841">MKINNVILASTLSALVGTTAFADISIMYRGQFGSLIDPGIDAFEAATGETVERIALPVDGYDDRIALDIASGTAPDVLHIDTGFVQRLSANGNLHALNGMADKWDQWQYYPEATLNATSVGGQVYALSTDTDARMLWYSKKAFEAAGIETPWMPKTWDDVFAAAEAIKEATGTQNALVIPAGTKQEEATTMQGFYMVLLGADTPEGDMNRLRNRETGQWIGKSPALKRALEFYHKAYIEDGLAEPGDQYSNDVGAFMRQGLIEGDVGIWASGSWENNCIWDCGGTNLPPQAERDEVVHWAPFPGSGVEGAPEFSNISAGWTIAVNEASENKELAEQLLMAIFDRENFEPWVLENGRMAVRSDIAATDAYKSDAFFAAVTPLNEKTTKRDAVPGYYYVSSQVQKMTADILDGVSVDDALEEYYEALVDEFGEEAVAVYE</sequence>
<dbReference type="Proteomes" id="UP001208041">
    <property type="component" value="Unassembled WGS sequence"/>
</dbReference>
<dbReference type="InterPro" id="IPR006059">
    <property type="entry name" value="SBP"/>
</dbReference>
<dbReference type="EMBL" id="JAOYFC010000001">
    <property type="protein sequence ID" value="MCV6822943.1"/>
    <property type="molecule type" value="Genomic_DNA"/>
</dbReference>
<protein>
    <submittedName>
        <fullName evidence="3">Extracellular solute-binding protein</fullName>
    </submittedName>
</protein>
<comment type="caution">
    <text evidence="3">The sequence shown here is derived from an EMBL/GenBank/DDBJ whole genome shotgun (WGS) entry which is preliminary data.</text>
</comment>
<comment type="similarity">
    <text evidence="2">Belongs to the bacterial solute-binding protein 1 family.</text>
</comment>
<dbReference type="SUPFAM" id="SSF53850">
    <property type="entry name" value="Periplasmic binding protein-like II"/>
    <property type="match status" value="1"/>
</dbReference>
<dbReference type="RefSeq" id="WP_263951771.1">
    <property type="nucleotide sequence ID" value="NZ_JAOYFC010000001.1"/>
</dbReference>
<dbReference type="InterPro" id="IPR050490">
    <property type="entry name" value="Bact_solute-bd_prot1"/>
</dbReference>
<proteinExistence type="inferred from homology"/>
<dbReference type="Pfam" id="PF01547">
    <property type="entry name" value="SBP_bac_1"/>
    <property type="match status" value="1"/>
</dbReference>
<dbReference type="PANTHER" id="PTHR43649:SF14">
    <property type="entry name" value="BLR3389 PROTEIN"/>
    <property type="match status" value="1"/>
</dbReference>
<evidence type="ECO:0000313" key="3">
    <source>
        <dbReference type="EMBL" id="MCV6822943.1"/>
    </source>
</evidence>
<dbReference type="GO" id="GO:0042597">
    <property type="term" value="C:periplasmic space"/>
    <property type="evidence" value="ECO:0007669"/>
    <property type="project" value="UniProtKB-SubCell"/>
</dbReference>
<evidence type="ECO:0000256" key="1">
    <source>
        <dbReference type="ARBA" id="ARBA00004418"/>
    </source>
</evidence>
<reference evidence="3" key="1">
    <citation type="submission" date="2022-10" db="EMBL/GenBank/DDBJ databases">
        <authorList>
            <person name="Yue Y."/>
        </authorList>
    </citation>
    <scope>NUCLEOTIDE SEQUENCE</scope>
    <source>
        <strain evidence="3">Z654</strain>
    </source>
</reference>
<evidence type="ECO:0000256" key="2">
    <source>
        <dbReference type="ARBA" id="ARBA00008520"/>
    </source>
</evidence>
<dbReference type="AlphaFoldDB" id="A0AAE3LPW9"/>
<dbReference type="Gene3D" id="3.40.190.10">
    <property type="entry name" value="Periplasmic binding protein-like II"/>
    <property type="match status" value="2"/>
</dbReference>
<accession>A0AAE3LPW9</accession>
<gene>
    <name evidence="3" type="ORF">OH136_00125</name>
</gene>
<comment type="subcellular location">
    <subcellularLocation>
        <location evidence="1">Periplasm</location>
    </subcellularLocation>
</comment>
<organism evidence="3 4">
    <name type="scientific">Halocynthiibacter halioticoli</name>
    <dbReference type="NCBI Taxonomy" id="2986804"/>
    <lineage>
        <taxon>Bacteria</taxon>
        <taxon>Pseudomonadati</taxon>
        <taxon>Pseudomonadota</taxon>
        <taxon>Alphaproteobacteria</taxon>
        <taxon>Rhodobacterales</taxon>
        <taxon>Paracoccaceae</taxon>
        <taxon>Halocynthiibacter</taxon>
    </lineage>
</organism>
<evidence type="ECO:0000313" key="4">
    <source>
        <dbReference type="Proteomes" id="UP001208041"/>
    </source>
</evidence>
<keyword evidence="4" id="KW-1185">Reference proteome</keyword>
<name>A0AAE3LPW9_9RHOB</name>